<evidence type="ECO:0000256" key="1">
    <source>
        <dbReference type="SAM" id="MobiDB-lite"/>
    </source>
</evidence>
<dbReference type="RefSeq" id="XP_006751454.2">
    <property type="nucleotide sequence ID" value="XM_006751391.2"/>
</dbReference>
<name>A0A2U3Z637_LEPWE</name>
<protein>
    <submittedName>
        <fullName evidence="3">Spermatogenesis-associated protein 25</fullName>
    </submittedName>
</protein>
<accession>A0A2U3Z637</accession>
<dbReference type="Pfam" id="PF15218">
    <property type="entry name" value="SPATA25"/>
    <property type="match status" value="1"/>
</dbReference>
<gene>
    <name evidence="3" type="primary">SPATA25</name>
</gene>
<proteinExistence type="predicted"/>
<dbReference type="PANTHER" id="PTHR36857:SF1">
    <property type="entry name" value="SPERMATOGENESIS-ASSOCIATED PROTEIN 25"/>
    <property type="match status" value="1"/>
</dbReference>
<evidence type="ECO:0000313" key="2">
    <source>
        <dbReference type="Proteomes" id="UP000245341"/>
    </source>
</evidence>
<dbReference type="GO" id="GO:0007283">
    <property type="term" value="P:spermatogenesis"/>
    <property type="evidence" value="ECO:0007669"/>
    <property type="project" value="TreeGrafter"/>
</dbReference>
<dbReference type="Proteomes" id="UP000245341">
    <property type="component" value="Unplaced"/>
</dbReference>
<reference evidence="3" key="1">
    <citation type="submission" date="2025-08" db="UniProtKB">
        <authorList>
            <consortium name="RefSeq"/>
        </authorList>
    </citation>
    <scope>IDENTIFICATION</scope>
    <source>
        <tissue evidence="3">Liver</tissue>
    </source>
</reference>
<dbReference type="OrthoDB" id="9038306at2759"/>
<dbReference type="GeneID" id="102731148"/>
<dbReference type="PANTHER" id="PTHR36857">
    <property type="entry name" value="SPERMATOGENESIS-ASSOCIATED PROTEIN 25"/>
    <property type="match status" value="1"/>
</dbReference>
<evidence type="ECO:0000313" key="3">
    <source>
        <dbReference type="RefSeq" id="XP_006751454.2"/>
    </source>
</evidence>
<keyword evidence="2" id="KW-1185">Reference proteome</keyword>
<feature type="region of interest" description="Disordered" evidence="1">
    <location>
        <begin position="226"/>
        <end position="250"/>
    </location>
</feature>
<dbReference type="KEGG" id="lww:102731148"/>
<sequence length="250" mass="25973">MVERVGQEADDCSLTNGGFGAAMSYFMSPQTHQGLLPSSQGGVVSPGSSLGLYSPIEPVVVASSGLGPLSQKAEQVAPAGQAWGLALAVPEARGCPGGTSWETLQRKEYGRYNHKFPHARQPESLGWEDGCSRSRAPHLGGPGTPGPLLLCGLSPGVLPTSSEAGGKEAGSQPDICILTLAMMIAGIPTVPVPGLREEDLIRAAQAFMMTHPEPEGAMEGARWEQARAHTASGQAPLMRSRRGQPPGSCL</sequence>
<dbReference type="CTD" id="128497"/>
<dbReference type="STRING" id="9713.A0A2U3Z637"/>
<dbReference type="AlphaFoldDB" id="A0A2U3Z637"/>
<dbReference type="InterPro" id="IPR029192">
    <property type="entry name" value="SPATA25"/>
</dbReference>
<organism evidence="2 3">
    <name type="scientific">Leptonychotes weddellii</name>
    <name type="common">Weddell seal</name>
    <name type="synonym">Otaria weddellii</name>
    <dbReference type="NCBI Taxonomy" id="9713"/>
    <lineage>
        <taxon>Eukaryota</taxon>
        <taxon>Metazoa</taxon>
        <taxon>Chordata</taxon>
        <taxon>Craniata</taxon>
        <taxon>Vertebrata</taxon>
        <taxon>Euteleostomi</taxon>
        <taxon>Mammalia</taxon>
        <taxon>Eutheria</taxon>
        <taxon>Laurasiatheria</taxon>
        <taxon>Carnivora</taxon>
        <taxon>Caniformia</taxon>
        <taxon>Pinnipedia</taxon>
        <taxon>Phocidae</taxon>
        <taxon>Monachinae</taxon>
        <taxon>Lobodontini</taxon>
        <taxon>Leptonychotes</taxon>
    </lineage>
</organism>